<dbReference type="PROSITE" id="PS51257">
    <property type="entry name" value="PROKAR_LIPOPROTEIN"/>
    <property type="match status" value="1"/>
</dbReference>
<organism evidence="2 3">
    <name type="scientific">Nocardia stercoris</name>
    <dbReference type="NCBI Taxonomy" id="2483361"/>
    <lineage>
        <taxon>Bacteria</taxon>
        <taxon>Bacillati</taxon>
        <taxon>Actinomycetota</taxon>
        <taxon>Actinomycetes</taxon>
        <taxon>Mycobacteriales</taxon>
        <taxon>Nocardiaceae</taxon>
        <taxon>Nocardia</taxon>
    </lineage>
</organism>
<name>A0A3M2KRM1_9NOCA</name>
<keyword evidence="3" id="KW-1185">Reference proteome</keyword>
<accession>A0A3M2KRM1</accession>
<evidence type="ECO:0000256" key="1">
    <source>
        <dbReference type="SAM" id="SignalP"/>
    </source>
</evidence>
<feature type="signal peptide" evidence="1">
    <location>
        <begin position="1"/>
        <end position="26"/>
    </location>
</feature>
<gene>
    <name evidence="2" type="ORF">EBN03_33165</name>
</gene>
<evidence type="ECO:0000313" key="2">
    <source>
        <dbReference type="EMBL" id="RMI27721.1"/>
    </source>
</evidence>
<feature type="chain" id="PRO_5018164984" description="DUF3558 domain-containing protein" evidence="1">
    <location>
        <begin position="27"/>
        <end position="159"/>
    </location>
</feature>
<proteinExistence type="predicted"/>
<evidence type="ECO:0008006" key="4">
    <source>
        <dbReference type="Google" id="ProtNLM"/>
    </source>
</evidence>
<dbReference type="EMBL" id="RFFH01000033">
    <property type="protein sequence ID" value="RMI27721.1"/>
    <property type="molecule type" value="Genomic_DNA"/>
</dbReference>
<dbReference type="AlphaFoldDB" id="A0A3M2KRM1"/>
<sequence>MKTKNVAAMLAAAAAACVVSAGTAHADVPAFNTPFVDPGCVCAGLLPGPLVMQAFRGDHVISTDLRSRSGAFVLYGDTHEALTDIGADAEDKAGAPVQYGTYRGRPSFTTVPFQHDNRLYQAVLVFMDGRRAFVLTGVGETADDAQGALDVLRDTFQII</sequence>
<comment type="caution">
    <text evidence="2">The sequence shown here is derived from an EMBL/GenBank/DDBJ whole genome shotgun (WGS) entry which is preliminary data.</text>
</comment>
<dbReference type="Proteomes" id="UP000279275">
    <property type="component" value="Unassembled WGS sequence"/>
</dbReference>
<protein>
    <recommendedName>
        <fullName evidence="4">DUF3558 domain-containing protein</fullName>
    </recommendedName>
</protein>
<reference evidence="2 3" key="1">
    <citation type="submission" date="2018-10" db="EMBL/GenBank/DDBJ databases">
        <title>Isolation from cow dung.</title>
        <authorList>
            <person name="Ling L."/>
        </authorList>
    </citation>
    <scope>NUCLEOTIDE SEQUENCE [LARGE SCALE GENOMIC DNA]</scope>
    <source>
        <strain evidence="2 3">NEAU-LL90</strain>
    </source>
</reference>
<keyword evidence="1" id="KW-0732">Signal</keyword>
<evidence type="ECO:0000313" key="3">
    <source>
        <dbReference type="Proteomes" id="UP000279275"/>
    </source>
</evidence>
<dbReference type="RefSeq" id="WP_122192127.1">
    <property type="nucleotide sequence ID" value="NZ_RFFH01000033.1"/>
</dbReference>